<feature type="domain" description="Bacteriophage Mu GpT" evidence="1">
    <location>
        <begin position="8"/>
        <end position="298"/>
    </location>
</feature>
<dbReference type="AlphaFoldDB" id="A0A7W5ZSY2"/>
<keyword evidence="3" id="KW-1185">Reference proteome</keyword>
<reference evidence="2 3" key="1">
    <citation type="submission" date="2020-08" db="EMBL/GenBank/DDBJ databases">
        <title>Genomic Encyclopedia of Type Strains, Phase IV (KMG-IV): sequencing the most valuable type-strain genomes for metagenomic binning, comparative biology and taxonomic classification.</title>
        <authorList>
            <person name="Goeker M."/>
        </authorList>
    </citation>
    <scope>NUCLEOTIDE SEQUENCE [LARGE SCALE GENOMIC DNA]</scope>
    <source>
        <strain evidence="2 3">DSM 14552</strain>
    </source>
</reference>
<dbReference type="InterPro" id="IPR018774">
    <property type="entry name" value="Phage_Mu_GpT"/>
</dbReference>
<proteinExistence type="predicted"/>
<evidence type="ECO:0000259" key="1">
    <source>
        <dbReference type="Pfam" id="PF10124"/>
    </source>
</evidence>
<dbReference type="EMBL" id="JACICY010000001">
    <property type="protein sequence ID" value="MBB3858881.1"/>
    <property type="molecule type" value="Genomic_DNA"/>
</dbReference>
<comment type="caution">
    <text evidence="2">The sequence shown here is derived from an EMBL/GenBank/DDBJ whole genome shotgun (WGS) entry which is preliminary data.</text>
</comment>
<accession>A0A7W5ZSY2</accession>
<gene>
    <name evidence="2" type="ORF">GGQ88_000121</name>
</gene>
<dbReference type="Proteomes" id="UP000562395">
    <property type="component" value="Unassembled WGS sequence"/>
</dbReference>
<evidence type="ECO:0000313" key="3">
    <source>
        <dbReference type="Proteomes" id="UP000562395"/>
    </source>
</evidence>
<sequence length="299" mass="32831">MLINSENLNKLRVGFNAAYRRILGQATAMSPMVSTRVPSTQKSQTYGWLGKIPNVREWIGARVVQNISEGDYTIKEKPWELTIGVDRDDIETDNLGQYNPLFEEMGNSTGGHVEMLVFAMLAAGFTTNCYDGQFYFDTDHPILDKDGNPTTFANTDGGAGTPWFLIDVSRSIKPIILQVRKDFGDIVAKDKVTDENVFDLNEFRYGVDARMNVGYSFPQLAWGSKQPLTPANFAIAKAALGNMKGDYGRPLGLGQKLLLVVPPTFEGAGRTIIKSQLVNGGESNPWAGAAELAVVPWLS</sequence>
<evidence type="ECO:0000313" key="2">
    <source>
        <dbReference type="EMBL" id="MBB3858881.1"/>
    </source>
</evidence>
<dbReference type="RefSeq" id="WP_183611090.1">
    <property type="nucleotide sequence ID" value="NZ_JACICY010000001.1"/>
</dbReference>
<protein>
    <submittedName>
        <fullName evidence="2">Phage major head subunit gpT-like protein</fullName>
    </submittedName>
</protein>
<organism evidence="2 3">
    <name type="scientific">Novosphingobium hassiacum</name>
    <dbReference type="NCBI Taxonomy" id="173676"/>
    <lineage>
        <taxon>Bacteria</taxon>
        <taxon>Pseudomonadati</taxon>
        <taxon>Pseudomonadota</taxon>
        <taxon>Alphaproteobacteria</taxon>
        <taxon>Sphingomonadales</taxon>
        <taxon>Sphingomonadaceae</taxon>
        <taxon>Novosphingobium</taxon>
    </lineage>
</organism>
<dbReference type="Pfam" id="PF10124">
    <property type="entry name" value="Mu-like_gpT"/>
    <property type="match status" value="1"/>
</dbReference>
<name>A0A7W5ZSY2_9SPHN</name>